<proteinExistence type="predicted"/>
<keyword evidence="3" id="KW-1185">Reference proteome</keyword>
<dbReference type="InterPro" id="IPR013830">
    <property type="entry name" value="SGNH_hydro"/>
</dbReference>
<evidence type="ECO:0000313" key="2">
    <source>
        <dbReference type="EMBL" id="MDR6550588.1"/>
    </source>
</evidence>
<organism evidence="2 3">
    <name type="scientific">Paenibacillus qinlingensis</name>
    <dbReference type="NCBI Taxonomy" id="1837343"/>
    <lineage>
        <taxon>Bacteria</taxon>
        <taxon>Bacillati</taxon>
        <taxon>Bacillota</taxon>
        <taxon>Bacilli</taxon>
        <taxon>Bacillales</taxon>
        <taxon>Paenibacillaceae</taxon>
        <taxon>Paenibacillus</taxon>
    </lineage>
</organism>
<protein>
    <submittedName>
        <fullName evidence="2">Lysophospholipase L1-like esterase</fullName>
    </submittedName>
</protein>
<feature type="domain" description="SGNH hydrolase-type esterase" evidence="1">
    <location>
        <begin position="170"/>
        <end position="342"/>
    </location>
</feature>
<dbReference type="RefSeq" id="WP_310225542.1">
    <property type="nucleotide sequence ID" value="NZ_JAVDSB010000002.1"/>
</dbReference>
<dbReference type="EMBL" id="JAVDSB010000002">
    <property type="protein sequence ID" value="MDR6550588.1"/>
    <property type="molecule type" value="Genomic_DNA"/>
</dbReference>
<name>A0ABU1NT06_9BACL</name>
<evidence type="ECO:0000259" key="1">
    <source>
        <dbReference type="Pfam" id="PF14606"/>
    </source>
</evidence>
<gene>
    <name evidence="2" type="ORF">J2736_001775</name>
</gene>
<dbReference type="Gene3D" id="3.40.50.1110">
    <property type="entry name" value="SGNH hydrolase"/>
    <property type="match status" value="1"/>
</dbReference>
<evidence type="ECO:0000313" key="3">
    <source>
        <dbReference type="Proteomes" id="UP001267290"/>
    </source>
</evidence>
<dbReference type="SUPFAM" id="SSF52266">
    <property type="entry name" value="SGNH hydrolase"/>
    <property type="match status" value="1"/>
</dbReference>
<sequence>MVIFEQIQFHNVEELEPSTTFSGHILQRYPKEVRHRLGRSGDQRGRFIAAMSTGCEIRFVTEAPVIRITLSAPITGGDIVVYNGDYVNSVHQLEAGVPKTLHLEVPADFAGVRPEALRQDGRFSPDVWRIFVSRSYLGGPGFQVAFHELDTFGHGHRPPLTNEIPARRWLAYGSSITQGSGATLHHQAYIQQAARRLGLDVLNKGLGGACLCEPEAADFLAAHNGWEIATLELGVNMRGHFTVEEFTGRARYLVEQIAVKHPGKPIFLLNMFPNSSDFLRDASHPLTVANREFREALRSISQQLDLPNLHLLEGETILTDFSALAGDLIHPSDYGHILMGQRLAEEMQSRL</sequence>
<dbReference type="Proteomes" id="UP001267290">
    <property type="component" value="Unassembled WGS sequence"/>
</dbReference>
<dbReference type="InterPro" id="IPR036514">
    <property type="entry name" value="SGNH_hydro_sf"/>
</dbReference>
<comment type="caution">
    <text evidence="2">The sequence shown here is derived from an EMBL/GenBank/DDBJ whole genome shotgun (WGS) entry which is preliminary data.</text>
</comment>
<dbReference type="Pfam" id="PF14606">
    <property type="entry name" value="Lipase_GDSL_3"/>
    <property type="match status" value="1"/>
</dbReference>
<reference evidence="2 3" key="1">
    <citation type="submission" date="2023-07" db="EMBL/GenBank/DDBJ databases">
        <title>Sorghum-associated microbial communities from plants grown in Nebraska, USA.</title>
        <authorList>
            <person name="Schachtman D."/>
        </authorList>
    </citation>
    <scope>NUCLEOTIDE SEQUENCE [LARGE SCALE GENOMIC DNA]</scope>
    <source>
        <strain evidence="2 3">CC258</strain>
    </source>
</reference>
<accession>A0ABU1NT06</accession>